<dbReference type="Proteomes" id="UP000325780">
    <property type="component" value="Unassembled WGS sequence"/>
</dbReference>
<protein>
    <recommendedName>
        <fullName evidence="6">FAD-binding domain-containing protein</fullName>
    </recommendedName>
</protein>
<evidence type="ECO:0000256" key="5">
    <source>
        <dbReference type="ARBA" id="ARBA00023033"/>
    </source>
</evidence>
<dbReference type="AlphaFoldDB" id="A0A5N6TJZ2"/>
<dbReference type="SUPFAM" id="SSF51905">
    <property type="entry name" value="FAD/NAD(P)-binding domain"/>
    <property type="match status" value="1"/>
</dbReference>
<sequence length="416" mass="45733">MPLNIIVVGAGIGGLCTAVALHQAGHSVKVFEKSRFLGEAGAALSVAPNGGRVLSQLGFDFKRARAMELKTWSLIDGITLDPIAVTDLSDRRERYGNPFYVLHRADLHGELVRLASLKGSDLNVQVAAKVTSANAEEGFVELEDGTRHYADLIIAADGIHSVLRSVVAGEDQSIKPTGLSAFRFLIPTSDIKDDPHFVELQKLGDGGSTIAADTTQEVEHHLVWYECQDGEVQNFVGIHKQTAEVENLKQSMMAEFRHYHPSLVHLISRAGDVTDWPLFIHDPLPQWHRDKLLIIGDAAHPMLPFGGQGSNQAVEDAGALGILLDGASPSDVPQCLQQFEKVRRLRASRTQVLSKVRINKEMEVHEELKQYADPPGSDLPTTMKERFDHDQGFDVIGMSRKVKSQDTGLKTYCMDH</sequence>
<dbReference type="PANTHER" id="PTHR13789:SF215">
    <property type="entry name" value="FAD-BINDING DOMAIN-CONTAINING PROTEIN-RELATED"/>
    <property type="match status" value="1"/>
</dbReference>
<keyword evidence="5" id="KW-0503">Monooxygenase</keyword>
<dbReference type="PANTHER" id="PTHR13789">
    <property type="entry name" value="MONOOXYGENASE"/>
    <property type="match status" value="1"/>
</dbReference>
<name>A0A5N6TJZ2_ASPAV</name>
<evidence type="ECO:0000256" key="3">
    <source>
        <dbReference type="ARBA" id="ARBA00022827"/>
    </source>
</evidence>
<dbReference type="InterPro" id="IPR036188">
    <property type="entry name" value="FAD/NAD-bd_sf"/>
</dbReference>
<dbReference type="GO" id="GO:0004497">
    <property type="term" value="F:monooxygenase activity"/>
    <property type="evidence" value="ECO:0007669"/>
    <property type="project" value="UniProtKB-KW"/>
</dbReference>
<keyword evidence="4" id="KW-0560">Oxidoreductase</keyword>
<reference evidence="7 8" key="1">
    <citation type="submission" date="2019-04" db="EMBL/GenBank/DDBJ databases">
        <title>Friends and foes A comparative genomics study of 23 Aspergillus species from section Flavi.</title>
        <authorList>
            <consortium name="DOE Joint Genome Institute"/>
            <person name="Kjaerbolling I."/>
            <person name="Vesth T."/>
            <person name="Frisvad J.C."/>
            <person name="Nybo J.L."/>
            <person name="Theobald S."/>
            <person name="Kildgaard S."/>
            <person name="Isbrandt T."/>
            <person name="Kuo A."/>
            <person name="Sato A."/>
            <person name="Lyhne E.K."/>
            <person name="Kogle M.E."/>
            <person name="Wiebenga A."/>
            <person name="Kun R.S."/>
            <person name="Lubbers R.J."/>
            <person name="Makela M.R."/>
            <person name="Barry K."/>
            <person name="Chovatia M."/>
            <person name="Clum A."/>
            <person name="Daum C."/>
            <person name="Haridas S."/>
            <person name="He G."/>
            <person name="LaButti K."/>
            <person name="Lipzen A."/>
            <person name="Mondo S."/>
            <person name="Riley R."/>
            <person name="Salamov A."/>
            <person name="Simmons B.A."/>
            <person name="Magnuson J.K."/>
            <person name="Henrissat B."/>
            <person name="Mortensen U.H."/>
            <person name="Larsen T.O."/>
            <person name="Devries R.P."/>
            <person name="Grigoriev I.V."/>
            <person name="Machida M."/>
            <person name="Baker S.E."/>
            <person name="Andersen M.R."/>
        </authorList>
    </citation>
    <scope>NUCLEOTIDE SEQUENCE [LARGE SCALE GENOMIC DNA]</scope>
    <source>
        <strain evidence="7 8">IBT 18842</strain>
    </source>
</reference>
<proteinExistence type="inferred from homology"/>
<evidence type="ECO:0000313" key="7">
    <source>
        <dbReference type="EMBL" id="KAE8146635.1"/>
    </source>
</evidence>
<dbReference type="OrthoDB" id="9993796at2759"/>
<dbReference type="Gene3D" id="3.50.50.60">
    <property type="entry name" value="FAD/NAD(P)-binding domain"/>
    <property type="match status" value="1"/>
</dbReference>
<gene>
    <name evidence="7" type="ORF">BDV25DRAFT_162088</name>
</gene>
<accession>A0A5N6TJZ2</accession>
<evidence type="ECO:0000259" key="6">
    <source>
        <dbReference type="Pfam" id="PF01494"/>
    </source>
</evidence>
<dbReference type="InterPro" id="IPR050493">
    <property type="entry name" value="FAD-dep_Monooxygenase_BioMet"/>
</dbReference>
<dbReference type="GO" id="GO:0071949">
    <property type="term" value="F:FAD binding"/>
    <property type="evidence" value="ECO:0007669"/>
    <property type="project" value="InterPro"/>
</dbReference>
<evidence type="ECO:0000313" key="8">
    <source>
        <dbReference type="Proteomes" id="UP000325780"/>
    </source>
</evidence>
<dbReference type="EMBL" id="ML742250">
    <property type="protein sequence ID" value="KAE8146635.1"/>
    <property type="molecule type" value="Genomic_DNA"/>
</dbReference>
<keyword evidence="8" id="KW-1185">Reference proteome</keyword>
<dbReference type="PRINTS" id="PR00420">
    <property type="entry name" value="RNGMNOXGNASE"/>
</dbReference>
<dbReference type="Pfam" id="PF01494">
    <property type="entry name" value="FAD_binding_3"/>
    <property type="match status" value="1"/>
</dbReference>
<dbReference type="SUPFAM" id="SSF54373">
    <property type="entry name" value="FAD-linked reductases, C-terminal domain"/>
    <property type="match status" value="1"/>
</dbReference>
<evidence type="ECO:0000256" key="4">
    <source>
        <dbReference type="ARBA" id="ARBA00023002"/>
    </source>
</evidence>
<comment type="similarity">
    <text evidence="1">Belongs to the paxM FAD-dependent monooxygenase family.</text>
</comment>
<dbReference type="InterPro" id="IPR002938">
    <property type="entry name" value="FAD-bd"/>
</dbReference>
<evidence type="ECO:0000256" key="2">
    <source>
        <dbReference type="ARBA" id="ARBA00022630"/>
    </source>
</evidence>
<feature type="domain" description="FAD-binding" evidence="6">
    <location>
        <begin position="5"/>
        <end position="348"/>
    </location>
</feature>
<organism evidence="7 8">
    <name type="scientific">Aspergillus avenaceus</name>
    <dbReference type="NCBI Taxonomy" id="36643"/>
    <lineage>
        <taxon>Eukaryota</taxon>
        <taxon>Fungi</taxon>
        <taxon>Dikarya</taxon>
        <taxon>Ascomycota</taxon>
        <taxon>Pezizomycotina</taxon>
        <taxon>Eurotiomycetes</taxon>
        <taxon>Eurotiomycetidae</taxon>
        <taxon>Eurotiales</taxon>
        <taxon>Aspergillaceae</taxon>
        <taxon>Aspergillus</taxon>
        <taxon>Aspergillus subgen. Circumdati</taxon>
    </lineage>
</organism>
<keyword evidence="2" id="KW-0285">Flavoprotein</keyword>
<keyword evidence="3" id="KW-0274">FAD</keyword>
<evidence type="ECO:0000256" key="1">
    <source>
        <dbReference type="ARBA" id="ARBA00007992"/>
    </source>
</evidence>